<feature type="domain" description="Nephrocystin 3-like N-terminal" evidence="3">
    <location>
        <begin position="212"/>
        <end position="397"/>
    </location>
</feature>
<gene>
    <name evidence="4" type="ORF">V5O48_013832</name>
</gene>
<dbReference type="Gene3D" id="3.40.50.300">
    <property type="entry name" value="P-loop containing nucleotide triphosphate hydrolases"/>
    <property type="match status" value="1"/>
</dbReference>
<proteinExistence type="predicted"/>
<accession>A0ABR3EZ06</accession>
<dbReference type="Pfam" id="PF24883">
    <property type="entry name" value="NPHP3_N"/>
    <property type="match status" value="1"/>
</dbReference>
<reference evidence="4 5" key="1">
    <citation type="submission" date="2024-02" db="EMBL/GenBank/DDBJ databases">
        <title>A draft genome for the cacao thread blight pathogen Marasmius crinis-equi.</title>
        <authorList>
            <person name="Cohen S.P."/>
            <person name="Baruah I.K."/>
            <person name="Amoako-Attah I."/>
            <person name="Bukari Y."/>
            <person name="Meinhardt L.W."/>
            <person name="Bailey B.A."/>
        </authorList>
    </citation>
    <scope>NUCLEOTIDE SEQUENCE [LARGE SCALE GENOMIC DNA]</scope>
    <source>
        <strain evidence="4 5">GH-76</strain>
    </source>
</reference>
<name>A0ABR3EZ06_9AGAR</name>
<evidence type="ECO:0000256" key="2">
    <source>
        <dbReference type="SAM" id="MobiDB-lite"/>
    </source>
</evidence>
<dbReference type="InterPro" id="IPR027417">
    <property type="entry name" value="P-loop_NTPase"/>
</dbReference>
<feature type="region of interest" description="Disordered" evidence="2">
    <location>
        <begin position="15"/>
        <end position="41"/>
    </location>
</feature>
<dbReference type="InterPro" id="IPR056884">
    <property type="entry name" value="NPHP3-like_N"/>
</dbReference>
<feature type="compositionally biased region" description="Polar residues" evidence="2">
    <location>
        <begin position="28"/>
        <end position="39"/>
    </location>
</feature>
<organism evidence="4 5">
    <name type="scientific">Marasmius crinis-equi</name>
    <dbReference type="NCBI Taxonomy" id="585013"/>
    <lineage>
        <taxon>Eukaryota</taxon>
        <taxon>Fungi</taxon>
        <taxon>Dikarya</taxon>
        <taxon>Basidiomycota</taxon>
        <taxon>Agaricomycotina</taxon>
        <taxon>Agaricomycetes</taxon>
        <taxon>Agaricomycetidae</taxon>
        <taxon>Agaricales</taxon>
        <taxon>Marasmiineae</taxon>
        <taxon>Marasmiaceae</taxon>
        <taxon>Marasmius</taxon>
    </lineage>
</organism>
<dbReference type="PANTHER" id="PTHR10039">
    <property type="entry name" value="AMELOGENIN"/>
    <property type="match status" value="1"/>
</dbReference>
<protein>
    <recommendedName>
        <fullName evidence="3">Nephrocystin 3-like N-terminal domain-containing protein</fullName>
    </recommendedName>
</protein>
<keyword evidence="5" id="KW-1185">Reference proteome</keyword>
<evidence type="ECO:0000256" key="1">
    <source>
        <dbReference type="ARBA" id="ARBA00022737"/>
    </source>
</evidence>
<keyword evidence="1" id="KW-0677">Repeat</keyword>
<dbReference type="SUPFAM" id="SSF52540">
    <property type="entry name" value="P-loop containing nucleoside triphosphate hydrolases"/>
    <property type="match status" value="1"/>
</dbReference>
<evidence type="ECO:0000259" key="3">
    <source>
        <dbReference type="Pfam" id="PF24883"/>
    </source>
</evidence>
<dbReference type="EMBL" id="JBAHYK010001401">
    <property type="protein sequence ID" value="KAL0568159.1"/>
    <property type="molecule type" value="Genomic_DNA"/>
</dbReference>
<evidence type="ECO:0000313" key="4">
    <source>
        <dbReference type="EMBL" id="KAL0568159.1"/>
    </source>
</evidence>
<evidence type="ECO:0000313" key="5">
    <source>
        <dbReference type="Proteomes" id="UP001465976"/>
    </source>
</evidence>
<sequence>MHLRAEGFAERGGVGEVSSRAGIGPTGRQKNGPSFVLTTPPSPLFLKSEQQPLLPRTTTALATNNSLKASLVRPQYSVLRVLLLAVTAPRLAQGFWVGNFSPLGDIILDTQKAGPGLGHYGGHILNANYGGDQNIHTGSGTINTRTRYNVAGDLVQSFTSAVSNREFELFFSTSASENPLPKAHKTLWDAVVGVKASHNSDLQFARGDCLPGTREAILEDIHEWRRPEDGGPPVCWLSGPMGVGKSAVALTIARACAKRGGLAGSFFFFRLDPRRDNPSALIPTIAHGLVVTRPRTGRLINRRITADPRILEASLEEQYTELIINPLTEKKGRWTWLKELWAWLRNPSAPASPPNLVIIDGLDECRGNDDQIRILSILFSSIKQSPCVPLQFLICSRPEAWIRETFDSPQYRHLTKRVVLENSISAREDIKLYFLRCFREIRESPKYAEVEFPDPWPALYVLEILVEKASAQFVYAVTVIRFIGDGFAHPFEQLRIILDAPRPHPSKPFQELDVLYHIVLSANPDHVKLFPLLAAIIVLPRHASPAFLEMLFELAPGTVSLTLRPMHSVLNIRGRDDPIAIYHTSFSDFLEDESRSESFFVHRSFQRNSFLRRWGRVIVQSMRDKNSSKNRPDGKFPWTAWADCCLENPSEEVLQDLDDFYTTILFECSHHNEVVSILAAVVLSPTSTPKYIRLLHGYTVDQVALALQEMDWVLLSRGPEDKLTVTHASFVEFLLDQSRSRQFFVDRSNARHNYFVRWLRIHYITPNSNAELDLRPWYKFCSHLKIPKDVISSALLDFYSEIWDIFLRSSSLRSIVATLATLSRHTGQPPSMKLVALLQDLQNPEAHYYLRIGRPARGPNYPSFLDFLKEKSCSVDFSVLSGDYESLACRWIEILVKLCQGPDERLILSPSSPQRVLWDGWADLTCVVDQPSEDLLDILQTLASNLGTMVTASARICDRAEIPARPAARLREYFCPHRPLFSRFENVLRWLKLKGVIDRRPALIREFETIQTQFHLGFCRSIDAQAYALRAVLDIVDCKYSLPSFVNAQPERSDPDYADRLSRCRCLTCPSDSEPSSVRPVGEGYHVDIQTECVRIARILAEDLKSAIHLKARGSVVSTSVVLNVLDSSLLPRCGPKPDILPFYREVLEAAKHERLRPDLVSEYHKSRLIVWLESFPTEYVEQINDLKTDFLALLSQAED</sequence>
<dbReference type="PANTHER" id="PTHR10039:SF17">
    <property type="entry name" value="FUNGAL STAND N-TERMINAL GOODBYE DOMAIN-CONTAINING PROTEIN-RELATED"/>
    <property type="match status" value="1"/>
</dbReference>
<comment type="caution">
    <text evidence="4">The sequence shown here is derived from an EMBL/GenBank/DDBJ whole genome shotgun (WGS) entry which is preliminary data.</text>
</comment>
<dbReference type="Proteomes" id="UP001465976">
    <property type="component" value="Unassembled WGS sequence"/>
</dbReference>